<dbReference type="PANTHER" id="PTHR33110">
    <property type="entry name" value="F-BOX/KELCH-REPEAT PROTEIN-RELATED"/>
    <property type="match status" value="1"/>
</dbReference>
<dbReference type="Proteomes" id="UP000092600">
    <property type="component" value="Unassembled WGS sequence"/>
</dbReference>
<comment type="caution">
    <text evidence="2">The sequence shown here is derived from an EMBL/GenBank/DDBJ whole genome shotgun (WGS) entry which is preliminary data.</text>
</comment>
<dbReference type="PANTHER" id="PTHR33110:SF71">
    <property type="entry name" value="F-BOX_KELCH-REPEAT PROTEIN"/>
    <property type="match status" value="1"/>
</dbReference>
<evidence type="ECO:0000259" key="1">
    <source>
        <dbReference type="Pfam" id="PF12937"/>
    </source>
</evidence>
<dbReference type="InterPro" id="IPR001810">
    <property type="entry name" value="F-box_dom"/>
</dbReference>
<dbReference type="InterPro" id="IPR036047">
    <property type="entry name" value="F-box-like_dom_sf"/>
</dbReference>
<proteinExistence type="predicted"/>
<name>A0A199VAH9_ANACO</name>
<dbReference type="AlphaFoldDB" id="A0A199VAH9"/>
<sequence>MEKMRRPALPCPQVMWMPRHCTPSPGPWAELPVGILAKILWRINPDTDLTNFTSVCKAWRAAAADDLLPLKHQMPWLLLTEEDYPGSGGGHTRSFYSLSEDKIHELPLPEACATGVGSRTAGS</sequence>
<dbReference type="EMBL" id="LSRQ01002491">
    <property type="protein sequence ID" value="OAY74122.1"/>
    <property type="molecule type" value="Genomic_DNA"/>
</dbReference>
<dbReference type="Gene3D" id="1.20.1280.50">
    <property type="match status" value="1"/>
</dbReference>
<dbReference type="SUPFAM" id="SSF81383">
    <property type="entry name" value="F-box domain"/>
    <property type="match status" value="1"/>
</dbReference>
<feature type="domain" description="F-box" evidence="1">
    <location>
        <begin position="28"/>
        <end position="68"/>
    </location>
</feature>
<reference evidence="2 3" key="1">
    <citation type="journal article" date="2016" name="DNA Res.">
        <title>The draft genome of MD-2 pineapple using hybrid error correction of long reads.</title>
        <authorList>
            <person name="Redwan R.M."/>
            <person name="Saidin A."/>
            <person name="Kumar S.V."/>
        </authorList>
    </citation>
    <scope>NUCLEOTIDE SEQUENCE [LARGE SCALE GENOMIC DNA]</scope>
    <source>
        <strain evidence="3">cv. MD2</strain>
        <tissue evidence="2">Leaf</tissue>
    </source>
</reference>
<organism evidence="2 3">
    <name type="scientific">Ananas comosus</name>
    <name type="common">Pineapple</name>
    <name type="synonym">Ananas ananas</name>
    <dbReference type="NCBI Taxonomy" id="4615"/>
    <lineage>
        <taxon>Eukaryota</taxon>
        <taxon>Viridiplantae</taxon>
        <taxon>Streptophyta</taxon>
        <taxon>Embryophyta</taxon>
        <taxon>Tracheophyta</taxon>
        <taxon>Spermatophyta</taxon>
        <taxon>Magnoliopsida</taxon>
        <taxon>Liliopsida</taxon>
        <taxon>Poales</taxon>
        <taxon>Bromeliaceae</taxon>
        <taxon>Bromelioideae</taxon>
        <taxon>Ananas</taxon>
    </lineage>
</organism>
<evidence type="ECO:0000313" key="3">
    <source>
        <dbReference type="Proteomes" id="UP000092600"/>
    </source>
</evidence>
<protein>
    <recommendedName>
        <fullName evidence="1">F-box domain-containing protein</fullName>
    </recommendedName>
</protein>
<gene>
    <name evidence="2" type="ORF">ACMD2_25844</name>
</gene>
<accession>A0A199VAH9</accession>
<dbReference type="Pfam" id="PF12937">
    <property type="entry name" value="F-box-like"/>
    <property type="match status" value="1"/>
</dbReference>
<evidence type="ECO:0000313" key="2">
    <source>
        <dbReference type="EMBL" id="OAY74122.1"/>
    </source>
</evidence>